<feature type="domain" description="Aminoglycoside phosphotransferase" evidence="1">
    <location>
        <begin position="38"/>
        <end position="257"/>
    </location>
</feature>
<proteinExistence type="predicted"/>
<dbReference type="PANTHER" id="PTHR47829">
    <property type="entry name" value="HYDROLASE, PUTATIVE (AFU_ORTHOLOGUE AFUA_1G12880)-RELATED"/>
    <property type="match status" value="1"/>
</dbReference>
<name>A0A7Y9S2L7_9ACTN</name>
<keyword evidence="2" id="KW-0418">Kinase</keyword>
<dbReference type="InterPro" id="IPR041726">
    <property type="entry name" value="ACAD10_11_N"/>
</dbReference>
<dbReference type="PANTHER" id="PTHR47829:SF1">
    <property type="entry name" value="HAD FAMILY PHOSPHATASE"/>
    <property type="match status" value="1"/>
</dbReference>
<sequence>MNDAEAPAGELDMVALSAWMQEQLADGLAGGLAGPLTARLIAGGRSNPTYELTDGTRDWILRRPPYGEILQSAHDMSREATVMGALAGSAVPVPHIVGLCRDKDVLGADFYVMDKLVGRTLRTAQDTATLTPEQRGALTESMLDTLVALHEIDPADVGLADWGRPDGYLERQVKRWARQWHTIKTSERRQIDEVVEMLQRSMPITKFPGIVHGDYKIDNLYLDADDPTRILGVLDWEMSTLGDTLADLGTLVSFWDEIGAFHNPITAGATAHEGFPSAQEVVKKYADRRGISIDDLEWYIVFADFKIAVILEQIHARHVAGTTVGDWFDDIGGMVGPLLNRSHERAVRAGL</sequence>
<protein>
    <submittedName>
        <fullName evidence="2">Aminoglycoside phosphotransferase (APT) family kinase protein</fullName>
    </submittedName>
</protein>
<gene>
    <name evidence="2" type="ORF">BJ980_002792</name>
</gene>
<dbReference type="RefSeq" id="WP_218855514.1">
    <property type="nucleotide sequence ID" value="NZ_JACCAA010000001.1"/>
</dbReference>
<dbReference type="GO" id="GO:0016301">
    <property type="term" value="F:kinase activity"/>
    <property type="evidence" value="ECO:0007669"/>
    <property type="project" value="UniProtKB-KW"/>
</dbReference>
<reference evidence="2 3" key="1">
    <citation type="submission" date="2020-07" db="EMBL/GenBank/DDBJ databases">
        <title>Sequencing the genomes of 1000 actinobacteria strains.</title>
        <authorList>
            <person name="Klenk H.-P."/>
        </authorList>
    </citation>
    <scope>NUCLEOTIDE SEQUENCE [LARGE SCALE GENOMIC DNA]</scope>
    <source>
        <strain evidence="2 3">DSM 23819</strain>
    </source>
</reference>
<keyword evidence="3" id="KW-1185">Reference proteome</keyword>
<dbReference type="AlphaFoldDB" id="A0A7Y9S2L7"/>
<evidence type="ECO:0000313" key="3">
    <source>
        <dbReference type="Proteomes" id="UP000540656"/>
    </source>
</evidence>
<evidence type="ECO:0000259" key="1">
    <source>
        <dbReference type="Pfam" id="PF01636"/>
    </source>
</evidence>
<comment type="caution">
    <text evidence="2">The sequence shown here is derived from an EMBL/GenBank/DDBJ whole genome shotgun (WGS) entry which is preliminary data.</text>
</comment>
<dbReference type="SUPFAM" id="SSF56112">
    <property type="entry name" value="Protein kinase-like (PK-like)"/>
    <property type="match status" value="1"/>
</dbReference>
<dbReference type="CDD" id="cd05154">
    <property type="entry name" value="ACAD10_11_N-like"/>
    <property type="match status" value="1"/>
</dbReference>
<dbReference type="Gene3D" id="3.90.1200.10">
    <property type="match status" value="1"/>
</dbReference>
<organism evidence="2 3">
    <name type="scientific">Nocardioides daedukensis</name>
    <dbReference type="NCBI Taxonomy" id="634462"/>
    <lineage>
        <taxon>Bacteria</taxon>
        <taxon>Bacillati</taxon>
        <taxon>Actinomycetota</taxon>
        <taxon>Actinomycetes</taxon>
        <taxon>Propionibacteriales</taxon>
        <taxon>Nocardioidaceae</taxon>
        <taxon>Nocardioides</taxon>
    </lineage>
</organism>
<dbReference type="InterPro" id="IPR002575">
    <property type="entry name" value="Aminoglycoside_PTrfase"/>
</dbReference>
<accession>A0A7Y9S2L7</accession>
<evidence type="ECO:0000313" key="2">
    <source>
        <dbReference type="EMBL" id="NYG59869.1"/>
    </source>
</evidence>
<dbReference type="InterPro" id="IPR052898">
    <property type="entry name" value="ACAD10-like"/>
</dbReference>
<dbReference type="Pfam" id="PF01636">
    <property type="entry name" value="APH"/>
    <property type="match status" value="1"/>
</dbReference>
<keyword evidence="2" id="KW-0808">Transferase</keyword>
<dbReference type="EMBL" id="JACCAA010000001">
    <property type="protein sequence ID" value="NYG59869.1"/>
    <property type="molecule type" value="Genomic_DNA"/>
</dbReference>
<dbReference type="InterPro" id="IPR011009">
    <property type="entry name" value="Kinase-like_dom_sf"/>
</dbReference>
<dbReference type="Gene3D" id="3.30.200.20">
    <property type="entry name" value="Phosphorylase Kinase, domain 1"/>
    <property type="match status" value="1"/>
</dbReference>
<dbReference type="Proteomes" id="UP000540656">
    <property type="component" value="Unassembled WGS sequence"/>
</dbReference>